<comment type="caution">
    <text evidence="2">The sequence shown here is derived from an EMBL/GenBank/DDBJ whole genome shotgun (WGS) entry which is preliminary data.</text>
</comment>
<dbReference type="InterPro" id="IPR036422">
    <property type="entry name" value="RuBisCO_lsu_N_sf"/>
</dbReference>
<dbReference type="PANTHER" id="PTHR42704:SF17">
    <property type="entry name" value="RIBULOSE BISPHOSPHATE CARBOXYLASE LARGE CHAIN"/>
    <property type="match status" value="1"/>
</dbReference>
<dbReference type="GO" id="GO:0000287">
    <property type="term" value="F:magnesium ion binding"/>
    <property type="evidence" value="ECO:0007669"/>
    <property type="project" value="InterPro"/>
</dbReference>
<reference evidence="2 3" key="1">
    <citation type="submission" date="2011-11" db="EMBL/GenBank/DDBJ databases">
        <title>The Genome Sequence of Dialister succinatiphilus YIT 11850.</title>
        <authorList>
            <consortium name="The Broad Institute Genome Sequencing Platform"/>
            <person name="Earl A."/>
            <person name="Ward D."/>
            <person name="Feldgarden M."/>
            <person name="Gevers D."/>
            <person name="Morotomi M."/>
            <person name="Young S.K."/>
            <person name="Zeng Q."/>
            <person name="Gargeya S."/>
            <person name="Fitzgerald M."/>
            <person name="Haas B."/>
            <person name="Abouelleil A."/>
            <person name="Alvarado L."/>
            <person name="Arachchi H.M."/>
            <person name="Berlin A."/>
            <person name="Brown A."/>
            <person name="Chapman S.B."/>
            <person name="Dunbar C."/>
            <person name="Gearin G."/>
            <person name="Goldberg J."/>
            <person name="Griggs A."/>
            <person name="Gujja S."/>
            <person name="Heiman D."/>
            <person name="Howarth C."/>
            <person name="Lui A."/>
            <person name="MacDonald P.J.P."/>
            <person name="Montmayeur A."/>
            <person name="Murphy C."/>
            <person name="Neiman D."/>
            <person name="Pearson M."/>
            <person name="Priest M."/>
            <person name="Roberts A."/>
            <person name="Saif S."/>
            <person name="Shea T."/>
            <person name="Sisk P."/>
            <person name="Stolte C."/>
            <person name="Sykes S."/>
            <person name="Wortman J."/>
            <person name="Nusbaum C."/>
            <person name="Birren B."/>
        </authorList>
    </citation>
    <scope>NUCLEOTIDE SEQUENCE [LARGE SCALE GENOMIC DNA]</scope>
    <source>
        <strain evidence="2 3">YIT 11850</strain>
    </source>
</reference>
<dbReference type="OrthoDB" id="9770811at2"/>
<dbReference type="eggNOG" id="COG1850">
    <property type="taxonomic scope" value="Bacteria"/>
</dbReference>
<dbReference type="GO" id="GO:0015977">
    <property type="term" value="P:carbon fixation"/>
    <property type="evidence" value="ECO:0007669"/>
    <property type="project" value="InterPro"/>
</dbReference>
<dbReference type="Pfam" id="PF00016">
    <property type="entry name" value="RuBisCO_large"/>
    <property type="match status" value="1"/>
</dbReference>
<evidence type="ECO:0000313" key="2">
    <source>
        <dbReference type="EMBL" id="EHO62309.1"/>
    </source>
</evidence>
<dbReference type="Gene3D" id="3.30.70.150">
    <property type="entry name" value="RuBisCO large subunit, N-terminal domain"/>
    <property type="match status" value="1"/>
</dbReference>
<accession>H1D2C5</accession>
<dbReference type="SUPFAM" id="SSF54966">
    <property type="entry name" value="RuBisCO, large subunit, small (N-terminal) domain"/>
    <property type="match status" value="1"/>
</dbReference>
<dbReference type="InterPro" id="IPR000685">
    <property type="entry name" value="RuBisCO_lsu_C"/>
</dbReference>
<feature type="domain" description="Ribulose bisphosphate carboxylase large subunit C-terminal" evidence="1">
    <location>
        <begin position="148"/>
        <end position="370"/>
    </location>
</feature>
<organism evidence="2 3">
    <name type="scientific">Dialister succinatiphilus YIT 11850</name>
    <dbReference type="NCBI Taxonomy" id="742743"/>
    <lineage>
        <taxon>Bacteria</taxon>
        <taxon>Bacillati</taxon>
        <taxon>Bacillota</taxon>
        <taxon>Negativicutes</taxon>
        <taxon>Veillonellales</taxon>
        <taxon>Veillonellaceae</taxon>
        <taxon>Dialister</taxon>
    </lineage>
</organism>
<name>H1D2C5_9FIRM</name>
<dbReference type="Gene3D" id="3.20.20.110">
    <property type="entry name" value="Ribulose bisphosphate carboxylase, large subunit, C-terminal domain"/>
    <property type="match status" value="1"/>
</dbReference>
<evidence type="ECO:0000313" key="3">
    <source>
        <dbReference type="Proteomes" id="UP000003277"/>
    </source>
</evidence>
<dbReference type="SFLD" id="SFLDS00014">
    <property type="entry name" value="RuBisCO"/>
    <property type="match status" value="1"/>
</dbReference>
<dbReference type="AlphaFoldDB" id="H1D2C5"/>
<sequence>MSDTPFFESELFAELKEDLTQSSRFTATYRIAAPDYEEAKKLAFGICVEQTVECPYELVKGTPIGDTIVGQIEDLKKAEPGAYYATISYDPTAVGNEMAELLNMLFGNTSLQPGIKLMSFDLPEAMYDNYPGPRFGRTGLRDLCGVPRGPILMSAIKPLGRSPKELGQMVYDLAMGGCPIIKDDHSLMNQDYAPFEERVLQCVMALADAKEKTGKKSMYIANCTADGLQFLDRAYKAKEIGADGIMAAPAITGFTMIRDLARDPDFNLPIFLHPCFSGPQVLSRESGISPFCYYGQLSRLAGADAVIFTSFGGRFSFSRETCTNICEGTNEKMAYLRPIFPIPSGGMRWQLFKDMYKTYGADTIFLVGGALQTEGPNLTDNVKFFLEKLEEAQQ</sequence>
<dbReference type="PANTHER" id="PTHR42704">
    <property type="entry name" value="RIBULOSE BISPHOSPHATE CARBOXYLASE"/>
    <property type="match status" value="1"/>
</dbReference>
<dbReference type="SUPFAM" id="SSF51649">
    <property type="entry name" value="RuBisCo, C-terminal domain"/>
    <property type="match status" value="1"/>
</dbReference>
<dbReference type="HOGENOM" id="CLU_031450_3_1_9"/>
<dbReference type="RefSeq" id="WP_008860257.1">
    <property type="nucleotide sequence ID" value="NZ_JH591189.1"/>
</dbReference>
<dbReference type="CDD" id="cd08210">
    <property type="entry name" value="RLP_RrRLP"/>
    <property type="match status" value="1"/>
</dbReference>
<dbReference type="InterPro" id="IPR036376">
    <property type="entry name" value="RuBisCO_lsu_C_sf"/>
</dbReference>
<gene>
    <name evidence="2" type="ORF">HMPREF9453_01763</name>
</gene>
<keyword evidence="3" id="KW-1185">Reference proteome</keyword>
<dbReference type="EMBL" id="ADLT01000057">
    <property type="protein sequence ID" value="EHO62309.1"/>
    <property type="molecule type" value="Genomic_DNA"/>
</dbReference>
<dbReference type="SFLD" id="SFLDG00301">
    <property type="entry name" value="RuBisCO-like_proteins"/>
    <property type="match status" value="1"/>
</dbReference>
<dbReference type="GO" id="GO:0016984">
    <property type="term" value="F:ribulose-bisphosphate carboxylase activity"/>
    <property type="evidence" value="ECO:0007669"/>
    <property type="project" value="InterPro"/>
</dbReference>
<evidence type="ECO:0000259" key="1">
    <source>
        <dbReference type="Pfam" id="PF00016"/>
    </source>
</evidence>
<proteinExistence type="predicted"/>
<protein>
    <recommendedName>
        <fullName evidence="1">Ribulose bisphosphate carboxylase large subunit C-terminal domain-containing protein</fullName>
    </recommendedName>
</protein>
<dbReference type="InterPro" id="IPR033966">
    <property type="entry name" value="RuBisCO"/>
</dbReference>
<dbReference type="STRING" id="742743.HMPREF9453_01763"/>
<dbReference type="PATRIC" id="fig|742743.3.peg.1789"/>
<dbReference type="Proteomes" id="UP000003277">
    <property type="component" value="Unassembled WGS sequence"/>
</dbReference>